<dbReference type="PROSITE" id="PS50188">
    <property type="entry name" value="B302_SPRY"/>
    <property type="match status" value="1"/>
</dbReference>
<dbReference type="SMART" id="SM00184">
    <property type="entry name" value="RING"/>
    <property type="match status" value="1"/>
</dbReference>
<keyword evidence="9" id="KW-1185">Reference proteome</keyword>
<dbReference type="InterPro" id="IPR013320">
    <property type="entry name" value="ConA-like_dom_sf"/>
</dbReference>
<evidence type="ECO:0000256" key="3">
    <source>
        <dbReference type="ARBA" id="ARBA00022833"/>
    </source>
</evidence>
<dbReference type="PANTHER" id="PTHR24103">
    <property type="entry name" value="E3 UBIQUITIN-PROTEIN LIGASE TRIM"/>
    <property type="match status" value="1"/>
</dbReference>
<evidence type="ECO:0000313" key="9">
    <source>
        <dbReference type="Proteomes" id="UP000694549"/>
    </source>
</evidence>
<dbReference type="InterPro" id="IPR003879">
    <property type="entry name" value="Butyrophylin_SPRY"/>
</dbReference>
<reference evidence="8" key="1">
    <citation type="submission" date="2025-08" db="UniProtKB">
        <authorList>
            <consortium name="Ensembl"/>
        </authorList>
    </citation>
    <scope>IDENTIFICATION</scope>
</reference>
<proteinExistence type="predicted"/>
<dbReference type="InterPro" id="IPR043136">
    <property type="entry name" value="B30.2/SPRY_sf"/>
</dbReference>
<dbReference type="SMART" id="SM00589">
    <property type="entry name" value="PRY"/>
    <property type="match status" value="1"/>
</dbReference>
<evidence type="ECO:0000256" key="4">
    <source>
        <dbReference type="PROSITE-ProRule" id="PRU00175"/>
    </source>
</evidence>
<dbReference type="PROSITE" id="PS50089">
    <property type="entry name" value="ZF_RING_2"/>
    <property type="match status" value="1"/>
</dbReference>
<name>A0A8B9VAF3_9AVES</name>
<dbReference type="Gene3D" id="3.30.40.10">
    <property type="entry name" value="Zinc/RING finger domain, C3HC4 (zinc finger)"/>
    <property type="match status" value="1"/>
</dbReference>
<evidence type="ECO:0000313" key="8">
    <source>
        <dbReference type="Ensembl" id="ENSAZOP00000020209.1"/>
    </source>
</evidence>
<feature type="domain" description="RING-type" evidence="6">
    <location>
        <begin position="16"/>
        <end position="59"/>
    </location>
</feature>
<dbReference type="Gene3D" id="2.60.120.920">
    <property type="match status" value="1"/>
</dbReference>
<dbReference type="Proteomes" id="UP000694549">
    <property type="component" value="Unplaced"/>
</dbReference>
<dbReference type="SUPFAM" id="SSF49899">
    <property type="entry name" value="Concanavalin A-like lectins/glucanases"/>
    <property type="match status" value="1"/>
</dbReference>
<dbReference type="SUPFAM" id="SSF57850">
    <property type="entry name" value="RING/U-box"/>
    <property type="match status" value="1"/>
</dbReference>
<evidence type="ECO:0000256" key="5">
    <source>
        <dbReference type="SAM" id="MobiDB-lite"/>
    </source>
</evidence>
<dbReference type="InterPro" id="IPR050143">
    <property type="entry name" value="TRIM/RBCC"/>
</dbReference>
<accession>A0A8B9VAF3</accession>
<organism evidence="8 9">
    <name type="scientific">Anas zonorhyncha</name>
    <name type="common">Eastern spot-billed duck</name>
    <dbReference type="NCBI Taxonomy" id="75864"/>
    <lineage>
        <taxon>Eukaryota</taxon>
        <taxon>Metazoa</taxon>
        <taxon>Chordata</taxon>
        <taxon>Craniata</taxon>
        <taxon>Vertebrata</taxon>
        <taxon>Euteleostomi</taxon>
        <taxon>Archelosauria</taxon>
        <taxon>Archosauria</taxon>
        <taxon>Dinosauria</taxon>
        <taxon>Saurischia</taxon>
        <taxon>Theropoda</taxon>
        <taxon>Coelurosauria</taxon>
        <taxon>Aves</taxon>
        <taxon>Neognathae</taxon>
        <taxon>Galloanserae</taxon>
        <taxon>Anseriformes</taxon>
        <taxon>Anatidae</taxon>
        <taxon>Anatinae</taxon>
        <taxon>Anas</taxon>
    </lineage>
</organism>
<dbReference type="Pfam" id="PF13765">
    <property type="entry name" value="PRY"/>
    <property type="match status" value="1"/>
</dbReference>
<dbReference type="Pfam" id="PF13445">
    <property type="entry name" value="zf-RING_UBOX"/>
    <property type="match status" value="1"/>
</dbReference>
<feature type="region of interest" description="Disordered" evidence="5">
    <location>
        <begin position="392"/>
        <end position="414"/>
    </location>
</feature>
<dbReference type="Ensembl" id="ENSAZOT00000021715.1">
    <property type="protein sequence ID" value="ENSAZOP00000020209.1"/>
    <property type="gene ID" value="ENSAZOG00000013104.1"/>
</dbReference>
<dbReference type="GO" id="GO:0008270">
    <property type="term" value="F:zinc ion binding"/>
    <property type="evidence" value="ECO:0007669"/>
    <property type="project" value="UniProtKB-KW"/>
</dbReference>
<evidence type="ECO:0000256" key="2">
    <source>
        <dbReference type="ARBA" id="ARBA00022771"/>
    </source>
</evidence>
<dbReference type="PRINTS" id="PR01407">
    <property type="entry name" value="BUTYPHLNCDUF"/>
</dbReference>
<keyword evidence="1" id="KW-0479">Metal-binding</keyword>
<feature type="domain" description="B30.2/SPRY" evidence="7">
    <location>
        <begin position="223"/>
        <end position="414"/>
    </location>
</feature>
<dbReference type="PROSITE" id="PS00518">
    <property type="entry name" value="ZF_RING_1"/>
    <property type="match status" value="1"/>
</dbReference>
<evidence type="ECO:0000259" key="6">
    <source>
        <dbReference type="PROSITE" id="PS50089"/>
    </source>
</evidence>
<keyword evidence="3" id="KW-0862">Zinc</keyword>
<evidence type="ECO:0000256" key="1">
    <source>
        <dbReference type="ARBA" id="ARBA00022723"/>
    </source>
</evidence>
<reference evidence="8" key="2">
    <citation type="submission" date="2025-09" db="UniProtKB">
        <authorList>
            <consortium name="Ensembl"/>
        </authorList>
    </citation>
    <scope>IDENTIFICATION</scope>
</reference>
<dbReference type="InterPro" id="IPR001841">
    <property type="entry name" value="Znf_RING"/>
</dbReference>
<dbReference type="Pfam" id="PF00622">
    <property type="entry name" value="SPRY"/>
    <property type="match status" value="1"/>
</dbReference>
<dbReference type="InterPro" id="IPR027370">
    <property type="entry name" value="Znf-RING_euk"/>
</dbReference>
<dbReference type="InterPro" id="IPR001870">
    <property type="entry name" value="B30.2/SPRY"/>
</dbReference>
<feature type="compositionally biased region" description="Pro residues" evidence="5">
    <location>
        <begin position="402"/>
        <end position="414"/>
    </location>
</feature>
<dbReference type="InterPro" id="IPR006574">
    <property type="entry name" value="PRY"/>
</dbReference>
<dbReference type="InterPro" id="IPR013083">
    <property type="entry name" value="Znf_RING/FYVE/PHD"/>
</dbReference>
<evidence type="ECO:0000259" key="7">
    <source>
        <dbReference type="PROSITE" id="PS50188"/>
    </source>
</evidence>
<dbReference type="AlphaFoldDB" id="A0A8B9VAF3"/>
<dbReference type="InterPro" id="IPR017907">
    <property type="entry name" value="Znf_RING_CS"/>
</dbReference>
<protein>
    <submittedName>
        <fullName evidence="8">Uncharacterized protein</fullName>
    </submittedName>
</protein>
<sequence>MAQGNAVKNLREEATCAVCLDFFRRPVMLLPCGHNFCRSCVTRCAQKSQDGAGSCPLCRLPFPPGGFCPNRQLANVVAAVRELVEGEDLGLGGDLERRVPPAEPLEDRVSQAPRPKMLGCEQIALFLPKSPQKNAWMGENCPLPPQITPKKMLGGERISQIPLLWGHKNLYFGAIKFSILGHQKTKQTTKKNISILEHKTPLFWGTKSSTLGHKTLYFWAQNPLFFASPRLYSTFLGGIWASVTLDPATAHPQILVSPDGRSARRCKTPRDPPPGSSERFEALRCVLGRQGFAAGRHRWAVEVSPGPDWALGVAREFVPRKGCFGLSPARGVWAVGQWLGQLRALTWPSPTCLHLARVPKRIEVALDYGGGRAETPAVVGRRAGPAHFLPLKIPQKPRVSPQTPPGRRVPPLAQ</sequence>
<dbReference type="InterPro" id="IPR003877">
    <property type="entry name" value="SPRY_dom"/>
</dbReference>
<keyword evidence="2 4" id="KW-0863">Zinc-finger</keyword>